<dbReference type="EMBL" id="FUYE01000003">
    <property type="protein sequence ID" value="SKA86204.1"/>
    <property type="molecule type" value="Genomic_DNA"/>
</dbReference>
<dbReference type="AlphaFoldDB" id="A0A1T4X9D0"/>
<gene>
    <name evidence="1" type="ORF">SAMN02745166_01263</name>
</gene>
<reference evidence="2" key="1">
    <citation type="submission" date="2017-02" db="EMBL/GenBank/DDBJ databases">
        <authorList>
            <person name="Varghese N."/>
            <person name="Submissions S."/>
        </authorList>
    </citation>
    <scope>NUCLEOTIDE SEQUENCE [LARGE SCALE GENOMIC DNA]</scope>
    <source>
        <strain evidence="2">ATCC 700200</strain>
    </source>
</reference>
<keyword evidence="2" id="KW-1185">Reference proteome</keyword>
<protein>
    <submittedName>
        <fullName evidence="1">Uncharacterized protein</fullName>
    </submittedName>
</protein>
<name>A0A1T4X9D0_9BACT</name>
<dbReference type="STRING" id="48467.SAMN02745166_01263"/>
<accession>A0A1T4X9D0</accession>
<evidence type="ECO:0000313" key="2">
    <source>
        <dbReference type="Proteomes" id="UP000190774"/>
    </source>
</evidence>
<sequence length="45" mass="4783">MEINATRYRAPSERDVDLSMGALAPPGLAAWAESCGPSGRARTHI</sequence>
<organism evidence="1 2">
    <name type="scientific">Prosthecobacter debontii</name>
    <dbReference type="NCBI Taxonomy" id="48467"/>
    <lineage>
        <taxon>Bacteria</taxon>
        <taxon>Pseudomonadati</taxon>
        <taxon>Verrucomicrobiota</taxon>
        <taxon>Verrucomicrobiia</taxon>
        <taxon>Verrucomicrobiales</taxon>
        <taxon>Verrucomicrobiaceae</taxon>
        <taxon>Prosthecobacter</taxon>
    </lineage>
</organism>
<dbReference type="Proteomes" id="UP000190774">
    <property type="component" value="Unassembled WGS sequence"/>
</dbReference>
<dbReference type="RefSeq" id="WP_176159253.1">
    <property type="nucleotide sequence ID" value="NZ_FUYE01000003.1"/>
</dbReference>
<evidence type="ECO:0000313" key="1">
    <source>
        <dbReference type="EMBL" id="SKA86204.1"/>
    </source>
</evidence>
<proteinExistence type="predicted"/>